<organism evidence="8 9">
    <name type="scientific">Propionispora vibrioides</name>
    <dbReference type="NCBI Taxonomy" id="112903"/>
    <lineage>
        <taxon>Bacteria</taxon>
        <taxon>Bacillati</taxon>
        <taxon>Bacillota</taxon>
        <taxon>Negativicutes</taxon>
        <taxon>Selenomonadales</taxon>
        <taxon>Sporomusaceae</taxon>
        <taxon>Propionispora</taxon>
    </lineage>
</organism>
<dbReference type="PANTHER" id="PTHR30629">
    <property type="entry name" value="PROPHAGE INTEGRASE"/>
    <property type="match status" value="1"/>
</dbReference>
<evidence type="ECO:0000256" key="1">
    <source>
        <dbReference type="ARBA" id="ARBA00008857"/>
    </source>
</evidence>
<keyword evidence="2" id="KW-0229">DNA integration</keyword>
<dbReference type="PROSITE" id="PS51900">
    <property type="entry name" value="CB"/>
    <property type="match status" value="1"/>
</dbReference>
<dbReference type="CDD" id="cd01189">
    <property type="entry name" value="INT_ICEBs1_C_like"/>
    <property type="match status" value="1"/>
</dbReference>
<dbReference type="Gene3D" id="1.10.443.10">
    <property type="entry name" value="Intergrase catalytic core"/>
    <property type="match status" value="1"/>
</dbReference>
<dbReference type="GO" id="GO:0003677">
    <property type="term" value="F:DNA binding"/>
    <property type="evidence" value="ECO:0007669"/>
    <property type="project" value="UniProtKB-UniRule"/>
</dbReference>
<gene>
    <name evidence="8" type="ORF">SAMN04490178_1083</name>
</gene>
<dbReference type="InterPro" id="IPR004107">
    <property type="entry name" value="Integrase_SAM-like_N"/>
</dbReference>
<dbReference type="InterPro" id="IPR028259">
    <property type="entry name" value="AP2-like_int_N"/>
</dbReference>
<dbReference type="Pfam" id="PF14657">
    <property type="entry name" value="Arm-DNA-bind_4"/>
    <property type="match status" value="1"/>
</dbReference>
<dbReference type="GO" id="GO:0015074">
    <property type="term" value="P:DNA integration"/>
    <property type="evidence" value="ECO:0007669"/>
    <property type="project" value="UniProtKB-KW"/>
</dbReference>
<dbReference type="InterPro" id="IPR044068">
    <property type="entry name" value="CB"/>
</dbReference>
<dbReference type="InterPro" id="IPR011010">
    <property type="entry name" value="DNA_brk_join_enz"/>
</dbReference>
<dbReference type="Gene3D" id="1.10.150.130">
    <property type="match status" value="1"/>
</dbReference>
<evidence type="ECO:0000256" key="3">
    <source>
        <dbReference type="ARBA" id="ARBA00023125"/>
    </source>
</evidence>
<keyword evidence="4" id="KW-0233">DNA recombination</keyword>
<evidence type="ECO:0000256" key="4">
    <source>
        <dbReference type="ARBA" id="ARBA00023172"/>
    </source>
</evidence>
<protein>
    <submittedName>
        <fullName evidence="8">Integrase</fullName>
    </submittedName>
</protein>
<evidence type="ECO:0000313" key="8">
    <source>
        <dbReference type="EMBL" id="SEO97339.1"/>
    </source>
</evidence>
<reference evidence="8 9" key="1">
    <citation type="submission" date="2016-10" db="EMBL/GenBank/DDBJ databases">
        <authorList>
            <person name="de Groot N.N."/>
        </authorList>
    </citation>
    <scope>NUCLEOTIDE SEQUENCE [LARGE SCALE GENOMIC DNA]</scope>
    <source>
        <strain evidence="8 9">DSM 13305</strain>
    </source>
</reference>
<evidence type="ECO:0000259" key="7">
    <source>
        <dbReference type="PROSITE" id="PS51900"/>
    </source>
</evidence>
<dbReference type="PANTHER" id="PTHR30629:SF2">
    <property type="entry name" value="PROPHAGE INTEGRASE INTS-RELATED"/>
    <property type="match status" value="1"/>
</dbReference>
<dbReference type="Proteomes" id="UP000198847">
    <property type="component" value="Unassembled WGS sequence"/>
</dbReference>
<feature type="domain" description="Tyr recombinase" evidence="6">
    <location>
        <begin position="189"/>
        <end position="386"/>
    </location>
</feature>
<dbReference type="GO" id="GO:0006310">
    <property type="term" value="P:DNA recombination"/>
    <property type="evidence" value="ECO:0007669"/>
    <property type="project" value="UniProtKB-KW"/>
</dbReference>
<comment type="similarity">
    <text evidence="1">Belongs to the 'phage' integrase family.</text>
</comment>
<evidence type="ECO:0000313" key="9">
    <source>
        <dbReference type="Proteomes" id="UP000198847"/>
    </source>
</evidence>
<evidence type="ECO:0000256" key="5">
    <source>
        <dbReference type="PROSITE-ProRule" id="PRU01248"/>
    </source>
</evidence>
<name>A0A1H8U259_9FIRM</name>
<dbReference type="InterPro" id="IPR050808">
    <property type="entry name" value="Phage_Integrase"/>
</dbReference>
<dbReference type="RefSeq" id="WP_091745632.1">
    <property type="nucleotide sequence ID" value="NZ_FODY01000008.1"/>
</dbReference>
<feature type="domain" description="Core-binding (CB)" evidence="7">
    <location>
        <begin position="77"/>
        <end position="167"/>
    </location>
</feature>
<dbReference type="Pfam" id="PF14659">
    <property type="entry name" value="Phage_int_SAM_3"/>
    <property type="match status" value="1"/>
</dbReference>
<dbReference type="InterPro" id="IPR002104">
    <property type="entry name" value="Integrase_catalytic"/>
</dbReference>
<keyword evidence="9" id="KW-1185">Reference proteome</keyword>
<dbReference type="STRING" id="112903.SAMN04490178_1083"/>
<dbReference type="AlphaFoldDB" id="A0A1H8U259"/>
<evidence type="ECO:0000259" key="6">
    <source>
        <dbReference type="PROSITE" id="PS51898"/>
    </source>
</evidence>
<dbReference type="SUPFAM" id="SSF56349">
    <property type="entry name" value="DNA breaking-rejoining enzymes"/>
    <property type="match status" value="1"/>
</dbReference>
<dbReference type="EMBL" id="FODY01000008">
    <property type="protein sequence ID" value="SEO97339.1"/>
    <property type="molecule type" value="Genomic_DNA"/>
</dbReference>
<proteinExistence type="inferred from homology"/>
<dbReference type="InterPro" id="IPR013762">
    <property type="entry name" value="Integrase-like_cat_sf"/>
</dbReference>
<dbReference type="InterPro" id="IPR010998">
    <property type="entry name" value="Integrase_recombinase_N"/>
</dbReference>
<dbReference type="OrthoDB" id="9803188at2"/>
<dbReference type="Pfam" id="PF00589">
    <property type="entry name" value="Phage_integrase"/>
    <property type="match status" value="1"/>
</dbReference>
<evidence type="ECO:0000256" key="2">
    <source>
        <dbReference type="ARBA" id="ARBA00022908"/>
    </source>
</evidence>
<accession>A0A1H8U259</accession>
<keyword evidence="3 5" id="KW-0238">DNA-binding</keyword>
<dbReference type="PROSITE" id="PS51898">
    <property type="entry name" value="TYR_RECOMBINASE"/>
    <property type="match status" value="1"/>
</dbReference>
<sequence length="406" mass="45815">MNGSIKERIIKKGQDKHGKIRTNLKVYDVYYRYNDPITGKNNQTSKKGFRTKAEAEAYLLDVNTRQATSTFIPIKNLTVREYLQDWLKNYAETHLRQNTAAGYRSLVEKHILPIIGNIDLQKLNASHIDNLYALKLTSGRLDGKGGLAPKSVMYIHRVLHEALEHAAKKQIIFNNPVKRVTNTPKLRKYKGEIYSPEEIRSLLKAAKDTDWEVPISLAAICGMRRGEILGLRKTEINLDTGTIKISKQLIATNNGPMFESPKSEDSNRIINAPIEVLDMINLHITKQEKKMALLDTEYKNYSLLVCKADGNPIDPRIFSKNFSKFLSSNQFKHIRFHDLRHSCATLMLNSGVPLKVASQILGHSTIGITADLYTHVIDNMKKDAAIKVGSEIFGNNTTNSDNSTPK</sequence>